<dbReference type="Proteomes" id="UP001159427">
    <property type="component" value="Unassembled WGS sequence"/>
</dbReference>
<organism evidence="1 2">
    <name type="scientific">Porites evermanni</name>
    <dbReference type="NCBI Taxonomy" id="104178"/>
    <lineage>
        <taxon>Eukaryota</taxon>
        <taxon>Metazoa</taxon>
        <taxon>Cnidaria</taxon>
        <taxon>Anthozoa</taxon>
        <taxon>Hexacorallia</taxon>
        <taxon>Scleractinia</taxon>
        <taxon>Fungiina</taxon>
        <taxon>Poritidae</taxon>
        <taxon>Porites</taxon>
    </lineage>
</organism>
<evidence type="ECO:0000313" key="2">
    <source>
        <dbReference type="Proteomes" id="UP001159427"/>
    </source>
</evidence>
<dbReference type="EMBL" id="CALNXI010001368">
    <property type="protein sequence ID" value="CAH3166639.1"/>
    <property type="molecule type" value="Genomic_DNA"/>
</dbReference>
<comment type="caution">
    <text evidence="1">The sequence shown here is derived from an EMBL/GenBank/DDBJ whole genome shotgun (WGS) entry which is preliminary data.</text>
</comment>
<gene>
    <name evidence="1" type="ORF">PEVE_00005748</name>
</gene>
<evidence type="ECO:0000313" key="1">
    <source>
        <dbReference type="EMBL" id="CAH3166639.1"/>
    </source>
</evidence>
<keyword evidence="2" id="KW-1185">Reference proteome</keyword>
<accession>A0ABN8QLZ2</accession>
<protein>
    <submittedName>
        <fullName evidence="1">Uncharacterized protein</fullName>
    </submittedName>
</protein>
<proteinExistence type="predicted"/>
<name>A0ABN8QLZ2_9CNID</name>
<reference evidence="1 2" key="1">
    <citation type="submission" date="2022-05" db="EMBL/GenBank/DDBJ databases">
        <authorList>
            <consortium name="Genoscope - CEA"/>
            <person name="William W."/>
        </authorList>
    </citation>
    <scope>NUCLEOTIDE SEQUENCE [LARGE SCALE GENOMIC DNA]</scope>
</reference>
<sequence length="210" mass="23027">MAESVLKELLVLIYAPTAVEHILIALGVSIPDLEVEANAPDVNDATGEGEAMQAHLLISFNELVLYDAKDIGQGILASMTVKSVTEFAFKQSNQAVTLATKSLVKIDGKTIRVDLQFLFQRPIPVLADAIWALSMESSDVTVPQRELQFVLDGGGLIHRIPWPQGSTYRNICVLYCNYMYLQCGKLAKLDVSDVFSNQNQKQIPSDDSGI</sequence>